<dbReference type="InterPro" id="IPR003593">
    <property type="entry name" value="AAA+_ATPase"/>
</dbReference>
<keyword evidence="11" id="KW-0378">Hydrolase</keyword>
<dbReference type="InterPro" id="IPR003439">
    <property type="entry name" value="ABC_transporter-like_ATP-bd"/>
</dbReference>
<evidence type="ECO:0000256" key="5">
    <source>
        <dbReference type="ARBA" id="ARBA00022741"/>
    </source>
</evidence>
<evidence type="ECO:0000256" key="9">
    <source>
        <dbReference type="ARBA" id="ARBA00023136"/>
    </source>
</evidence>
<dbReference type="CDD" id="cd03259">
    <property type="entry name" value="ABC_Carb_Solutes_like"/>
    <property type="match status" value="1"/>
</dbReference>
<dbReference type="InterPro" id="IPR015853">
    <property type="entry name" value="ABC_transpr_FbpC"/>
</dbReference>
<dbReference type="PROSITE" id="PS00211">
    <property type="entry name" value="ABC_TRANSPORTER_1"/>
    <property type="match status" value="1"/>
</dbReference>
<dbReference type="Proteomes" id="UP000201613">
    <property type="component" value="Unassembled WGS sequence"/>
</dbReference>
<dbReference type="InterPro" id="IPR013611">
    <property type="entry name" value="Transp-assoc_OB_typ2"/>
</dbReference>
<dbReference type="Pfam" id="PF08402">
    <property type="entry name" value="TOBE_2"/>
    <property type="match status" value="1"/>
</dbReference>
<dbReference type="InterPro" id="IPR008995">
    <property type="entry name" value="Mo/tungstate-bd_C_term_dom"/>
</dbReference>
<dbReference type="OrthoDB" id="9802264at2"/>
<dbReference type="SMART" id="SM00382">
    <property type="entry name" value="AAA"/>
    <property type="match status" value="1"/>
</dbReference>
<keyword evidence="8" id="KW-0406">Ion transport</keyword>
<dbReference type="PANTHER" id="PTHR42781:SF4">
    <property type="entry name" value="SPERMIDINE_PUTRESCINE IMPORT ATP-BINDING PROTEIN POTA"/>
    <property type="match status" value="1"/>
</dbReference>
<dbReference type="EC" id="3.6.3.-" evidence="11"/>
<evidence type="ECO:0000256" key="4">
    <source>
        <dbReference type="ARBA" id="ARBA00022496"/>
    </source>
</evidence>
<dbReference type="GO" id="GO:0016887">
    <property type="term" value="F:ATP hydrolysis activity"/>
    <property type="evidence" value="ECO:0007669"/>
    <property type="project" value="InterPro"/>
</dbReference>
<sequence>MTHVSLQDLTKVYPGAASPALDRLSLEIASGDLVAILGPSGCGKTTAMKMVAGLLSPSAGNILFDGRSVLKDKPNERGSVMVFQNHLLFPYMTVAANVGFGLKMRGVDPVQIAQRVDRMLEQVRLPGLGGRKPSELSGGQQQRVALARALIVQPKVLLLDEPLSNLDAHLRLEMRDLIRTLQQEMSITTIFVTHDQEEAVILADKVALILDGEMRQYDKADMFYRRPADGAVARFFGGRNFIPGTSDGASFEGPFGSVKLPPDAMAGRGELTFRPENVVLGGCGPNQLACLVAQKTFLGTQTRLILNTGGTSIEMTGNPAQFDGVRVGDHITISLPPDTLWMLTA</sequence>
<evidence type="ECO:0000256" key="1">
    <source>
        <dbReference type="ARBA" id="ARBA00005417"/>
    </source>
</evidence>
<evidence type="ECO:0000256" key="6">
    <source>
        <dbReference type="ARBA" id="ARBA00022840"/>
    </source>
</evidence>
<organism evidence="11 12">
    <name type="scientific">Flavimaricola marinus</name>
    <dbReference type="NCBI Taxonomy" id="1819565"/>
    <lineage>
        <taxon>Bacteria</taxon>
        <taxon>Pseudomonadati</taxon>
        <taxon>Pseudomonadota</taxon>
        <taxon>Alphaproteobacteria</taxon>
        <taxon>Rhodobacterales</taxon>
        <taxon>Paracoccaceae</taxon>
        <taxon>Flavimaricola</taxon>
    </lineage>
</organism>
<dbReference type="GO" id="GO:0015408">
    <property type="term" value="F:ABC-type ferric iron transporter activity"/>
    <property type="evidence" value="ECO:0007669"/>
    <property type="project" value="InterPro"/>
</dbReference>
<keyword evidence="12" id="KW-1185">Reference proteome</keyword>
<keyword evidence="3" id="KW-1003">Cell membrane</keyword>
<dbReference type="Pfam" id="PF00005">
    <property type="entry name" value="ABC_tran"/>
    <property type="match status" value="1"/>
</dbReference>
<evidence type="ECO:0000313" key="11">
    <source>
        <dbReference type="EMBL" id="SMY09388.1"/>
    </source>
</evidence>
<keyword evidence="5" id="KW-0547">Nucleotide-binding</keyword>
<dbReference type="InterPro" id="IPR050093">
    <property type="entry name" value="ABC_SmlMolc_Importer"/>
</dbReference>
<dbReference type="AlphaFoldDB" id="A0A238LID4"/>
<dbReference type="Gene3D" id="3.40.50.300">
    <property type="entry name" value="P-loop containing nucleotide triphosphate hydrolases"/>
    <property type="match status" value="1"/>
</dbReference>
<keyword evidence="6 11" id="KW-0067">ATP-binding</keyword>
<dbReference type="GO" id="GO:0043190">
    <property type="term" value="C:ATP-binding cassette (ABC) transporter complex"/>
    <property type="evidence" value="ECO:0007669"/>
    <property type="project" value="InterPro"/>
</dbReference>
<feature type="domain" description="ABC transporter" evidence="10">
    <location>
        <begin position="4"/>
        <end position="236"/>
    </location>
</feature>
<dbReference type="FunFam" id="3.40.50.300:FF:000042">
    <property type="entry name" value="Maltose/maltodextrin ABC transporter, ATP-binding protein"/>
    <property type="match status" value="1"/>
</dbReference>
<dbReference type="InterPro" id="IPR027417">
    <property type="entry name" value="P-loop_NTPase"/>
</dbReference>
<comment type="similarity">
    <text evidence="1">Belongs to the ABC transporter superfamily.</text>
</comment>
<dbReference type="SUPFAM" id="SSF52540">
    <property type="entry name" value="P-loop containing nucleoside triphosphate hydrolases"/>
    <property type="match status" value="1"/>
</dbReference>
<evidence type="ECO:0000256" key="2">
    <source>
        <dbReference type="ARBA" id="ARBA00022448"/>
    </source>
</evidence>
<keyword evidence="4" id="KW-0410">Iron transport</keyword>
<evidence type="ECO:0000313" key="12">
    <source>
        <dbReference type="Proteomes" id="UP000201613"/>
    </source>
</evidence>
<accession>A0A238LID4</accession>
<proteinExistence type="inferred from homology"/>
<dbReference type="PANTHER" id="PTHR42781">
    <property type="entry name" value="SPERMIDINE/PUTRESCINE IMPORT ATP-BINDING PROTEIN POTA"/>
    <property type="match status" value="1"/>
</dbReference>
<dbReference type="InterPro" id="IPR017871">
    <property type="entry name" value="ABC_transporter-like_CS"/>
</dbReference>
<dbReference type="GO" id="GO:0005524">
    <property type="term" value="F:ATP binding"/>
    <property type="evidence" value="ECO:0007669"/>
    <property type="project" value="UniProtKB-KW"/>
</dbReference>
<dbReference type="PROSITE" id="PS50893">
    <property type="entry name" value="ABC_TRANSPORTER_2"/>
    <property type="match status" value="1"/>
</dbReference>
<evidence type="ECO:0000259" key="10">
    <source>
        <dbReference type="PROSITE" id="PS50893"/>
    </source>
</evidence>
<dbReference type="SUPFAM" id="SSF50331">
    <property type="entry name" value="MOP-like"/>
    <property type="match status" value="1"/>
</dbReference>
<evidence type="ECO:0000256" key="8">
    <source>
        <dbReference type="ARBA" id="ARBA00023065"/>
    </source>
</evidence>
<evidence type="ECO:0000256" key="3">
    <source>
        <dbReference type="ARBA" id="ARBA00022475"/>
    </source>
</evidence>
<keyword evidence="7" id="KW-0408">Iron</keyword>
<protein>
    <submittedName>
        <fullName evidence="11">Trehalose import ATP-binding protein SugC</fullName>
        <ecNumber evidence="11">3.6.3.-</ecNumber>
    </submittedName>
</protein>
<name>A0A238LID4_9RHOB</name>
<gene>
    <name evidence="11" type="primary">sugC</name>
    <name evidence="11" type="ORF">LOM8899_03555</name>
</gene>
<keyword evidence="9" id="KW-0472">Membrane</keyword>
<evidence type="ECO:0000256" key="7">
    <source>
        <dbReference type="ARBA" id="ARBA00023004"/>
    </source>
</evidence>
<keyword evidence="2" id="KW-0813">Transport</keyword>
<reference evidence="11 12" key="1">
    <citation type="submission" date="2017-05" db="EMBL/GenBank/DDBJ databases">
        <authorList>
            <person name="Song R."/>
            <person name="Chenine A.L."/>
            <person name="Ruprecht R.M."/>
        </authorList>
    </citation>
    <scope>NUCLEOTIDE SEQUENCE [LARGE SCALE GENOMIC DNA]</scope>
    <source>
        <strain evidence="11 12">CECT 8899</strain>
    </source>
</reference>
<dbReference type="EMBL" id="FXZK01000009">
    <property type="protein sequence ID" value="SMY09388.1"/>
    <property type="molecule type" value="Genomic_DNA"/>
</dbReference>